<evidence type="ECO:0000313" key="3">
    <source>
        <dbReference type="EMBL" id="VEH73456.1"/>
    </source>
</evidence>
<name>A0ABY6TGG9_9CORY</name>
<evidence type="ECO:0000313" key="4">
    <source>
        <dbReference type="Proteomes" id="UP000280707"/>
    </source>
</evidence>
<keyword evidence="2" id="KW-0812">Transmembrane</keyword>
<evidence type="ECO:0000256" key="1">
    <source>
        <dbReference type="SAM" id="MobiDB-lite"/>
    </source>
</evidence>
<feature type="compositionally biased region" description="Low complexity" evidence="1">
    <location>
        <begin position="335"/>
        <end position="355"/>
    </location>
</feature>
<feature type="transmembrane region" description="Helical" evidence="2">
    <location>
        <begin position="403"/>
        <end position="424"/>
    </location>
</feature>
<gene>
    <name evidence="3" type="ORF">NCTC934_01757</name>
</gene>
<keyword evidence="2" id="KW-1133">Transmembrane helix</keyword>
<keyword evidence="4" id="KW-1185">Reference proteome</keyword>
<dbReference type="Proteomes" id="UP000280707">
    <property type="component" value="Chromosome"/>
</dbReference>
<organism evidence="3 4">
    <name type="scientific">Corynebacterium segmentosum</name>
    <dbReference type="NCBI Taxonomy" id="43990"/>
    <lineage>
        <taxon>Bacteria</taxon>
        <taxon>Bacillati</taxon>
        <taxon>Actinomycetota</taxon>
        <taxon>Actinomycetes</taxon>
        <taxon>Mycobacteriales</taxon>
        <taxon>Corynebacteriaceae</taxon>
        <taxon>Corynebacterium</taxon>
    </lineage>
</organism>
<protein>
    <recommendedName>
        <fullName evidence="5">Surface-anchored fimbrial subunit</fullName>
    </recommendedName>
</protein>
<dbReference type="EMBL" id="LR134408">
    <property type="protein sequence ID" value="VEH73456.1"/>
    <property type="molecule type" value="Genomic_DNA"/>
</dbReference>
<sequence>MRQIGAAVITMGLISGLSFQPQPVPEMPGGSGISAVAHAASRSSDLHIDLKESVGEEWFQDIGDRELELLLIKDVHINDLPQLNVPQLLRDNPDRFISMAKKTTSDGEATFKGVEPGVYLLNVADNKGTKDSRVSYAPFVIAVSGDGKAHNIELKAQVLNTEIQPRTSCSVAGGRFAVAAGGRIVYEISGSAPNVSADGEIKRYEVTTTVSVGHKAESLAVDSVRIVGAGKQLELSADQYRVENTGTTVKLAFKDSALQQLADLRRLDPSTVVKASIAVRAEADAVGELSATTTILTDGMDAERRPVEVSDAASLPVVAYSECMKGTDSTTPAVPSGGQSLPSSAPGSSSDAGSGEPEANGFPPLPTEDGHQGPLSAAEGDPDSSQKDGKHGKILGSLASTGASVIGIVALGVVLILGGLIVLARRRKDDEDSNQHVGPEGGNS</sequence>
<evidence type="ECO:0000256" key="2">
    <source>
        <dbReference type="SAM" id="Phobius"/>
    </source>
</evidence>
<dbReference type="NCBIfam" id="TIGR01167">
    <property type="entry name" value="LPXTG_anchor"/>
    <property type="match status" value="1"/>
</dbReference>
<keyword evidence="2" id="KW-0472">Membrane</keyword>
<proteinExistence type="predicted"/>
<reference evidence="3 4" key="1">
    <citation type="submission" date="2018-12" db="EMBL/GenBank/DDBJ databases">
        <authorList>
            <consortium name="Pathogen Informatics"/>
        </authorList>
    </citation>
    <scope>NUCLEOTIDE SEQUENCE [LARGE SCALE GENOMIC DNA]</scope>
    <source>
        <strain evidence="3 4">NCTC934</strain>
    </source>
</reference>
<feature type="region of interest" description="Disordered" evidence="1">
    <location>
        <begin position="326"/>
        <end position="392"/>
    </location>
</feature>
<dbReference type="Gene3D" id="2.60.40.740">
    <property type="match status" value="1"/>
</dbReference>
<accession>A0ABY6TGG9</accession>
<evidence type="ECO:0008006" key="5">
    <source>
        <dbReference type="Google" id="ProtNLM"/>
    </source>
</evidence>